<sequence>MGRPRAAPQVRRSKPEPTLRSLVQEPWVGGQSLHQRGLRLGGWRSRGLTEHAHLGPPELLLLALGALGWTVLRSAATTRLFRPLAKRCRLQPRDAAKMPESAWKFLFYLGTWSYSAYLLFGTDYPFFHDPPSVFYDWTPGMAVPRDIAAAYLLQGSFYGHSIYATLYMDAWRKDSVVMLVHHVVTLVLIVSSYAFR</sequence>
<dbReference type="Ensembl" id="ENSMLUT00000023912.1">
    <property type="protein sequence ID" value="ENSMLUP00000016983.1"/>
    <property type="gene ID" value="ENSMLUG00000026905.1"/>
</dbReference>
<evidence type="ECO:0000256" key="3">
    <source>
        <dbReference type="ARBA" id="ARBA00004991"/>
    </source>
</evidence>
<organism evidence="11 12">
    <name type="scientific">Myotis lucifugus</name>
    <name type="common">Little brown bat</name>
    <dbReference type="NCBI Taxonomy" id="59463"/>
    <lineage>
        <taxon>Eukaryota</taxon>
        <taxon>Metazoa</taxon>
        <taxon>Chordata</taxon>
        <taxon>Craniata</taxon>
        <taxon>Vertebrata</taxon>
        <taxon>Euteleostomi</taxon>
        <taxon>Mammalia</taxon>
        <taxon>Eutheria</taxon>
        <taxon>Laurasiatheria</taxon>
        <taxon>Chiroptera</taxon>
        <taxon>Yangochiroptera</taxon>
        <taxon>Vespertilionidae</taxon>
        <taxon>Myotis</taxon>
    </lineage>
</organism>
<evidence type="ECO:0000256" key="4">
    <source>
        <dbReference type="ARBA" id="ARBA00022516"/>
    </source>
</evidence>
<keyword evidence="4" id="KW-0443">Lipid metabolism</keyword>
<keyword evidence="5 9" id="KW-0812">Transmembrane</keyword>
<evidence type="ECO:0000256" key="9">
    <source>
        <dbReference type="SAM" id="Phobius"/>
    </source>
</evidence>
<evidence type="ECO:0000256" key="7">
    <source>
        <dbReference type="ARBA" id="ARBA00023136"/>
    </source>
</evidence>
<dbReference type="EMBL" id="AAPE02040696">
    <property type="status" value="NOT_ANNOTATED_CDS"/>
    <property type="molecule type" value="Genomic_DNA"/>
</dbReference>
<reference evidence="11" key="2">
    <citation type="submission" date="2025-08" db="UniProtKB">
        <authorList>
            <consortium name="Ensembl"/>
        </authorList>
    </citation>
    <scope>IDENTIFICATION</scope>
</reference>
<dbReference type="InterPro" id="IPR006634">
    <property type="entry name" value="TLC-dom"/>
</dbReference>
<evidence type="ECO:0000313" key="12">
    <source>
        <dbReference type="Proteomes" id="UP000001074"/>
    </source>
</evidence>
<evidence type="ECO:0000256" key="2">
    <source>
        <dbReference type="ARBA" id="ARBA00004760"/>
    </source>
</evidence>
<accession>G1PZV1</accession>
<evidence type="ECO:0000256" key="1">
    <source>
        <dbReference type="ARBA" id="ARBA00004141"/>
    </source>
</evidence>
<keyword evidence="12" id="KW-1185">Reference proteome</keyword>
<dbReference type="GO" id="GO:0046513">
    <property type="term" value="P:ceramide biosynthetic process"/>
    <property type="evidence" value="ECO:0007669"/>
    <property type="project" value="InterPro"/>
</dbReference>
<feature type="transmembrane region" description="Helical" evidence="9">
    <location>
        <begin position="176"/>
        <end position="195"/>
    </location>
</feature>
<dbReference type="InterPro" id="IPR016439">
    <property type="entry name" value="Lag1/Lac1-like"/>
</dbReference>
<dbReference type="PANTHER" id="PTHR12560:SF58">
    <property type="entry name" value="CERAMIDE SYNTHASE 1"/>
    <property type="match status" value="1"/>
</dbReference>
<evidence type="ECO:0000313" key="11">
    <source>
        <dbReference type="Ensembl" id="ENSMLUP00000016983.1"/>
    </source>
</evidence>
<dbReference type="Pfam" id="PF03798">
    <property type="entry name" value="TRAM_LAG1_CLN8"/>
    <property type="match status" value="1"/>
</dbReference>
<dbReference type="GeneTree" id="ENSGT01030000234515"/>
<dbReference type="AlphaFoldDB" id="G1PZV1"/>
<proteinExistence type="predicted"/>
<dbReference type="GO" id="GO:0050291">
    <property type="term" value="F:sphingosine N-acyltransferase activity"/>
    <property type="evidence" value="ECO:0007669"/>
    <property type="project" value="InterPro"/>
</dbReference>
<comment type="pathway">
    <text evidence="2">Lipid metabolism; sphingolipid metabolism.</text>
</comment>
<comment type="catalytic activity">
    <reaction evidence="8">
        <text>sphinganine + octadecanoyl-CoA = N-(octadecanoyl)-sphinganine + CoA + H(+)</text>
        <dbReference type="Rhea" id="RHEA:36547"/>
        <dbReference type="ChEBI" id="CHEBI:15378"/>
        <dbReference type="ChEBI" id="CHEBI:57287"/>
        <dbReference type="ChEBI" id="CHEBI:57394"/>
        <dbReference type="ChEBI" id="CHEBI:57817"/>
        <dbReference type="ChEBI" id="CHEBI:67033"/>
    </reaction>
    <physiologicalReaction direction="left-to-right" evidence="8">
        <dbReference type="Rhea" id="RHEA:36548"/>
    </physiologicalReaction>
</comment>
<evidence type="ECO:0000259" key="10">
    <source>
        <dbReference type="Pfam" id="PF03798"/>
    </source>
</evidence>
<reference evidence="11 12" key="1">
    <citation type="journal article" date="2011" name="Nature">
        <title>A high-resolution map of human evolutionary constraint using 29 mammals.</title>
        <authorList>
            <person name="Lindblad-Toh K."/>
            <person name="Garber M."/>
            <person name="Zuk O."/>
            <person name="Lin M.F."/>
            <person name="Parker B.J."/>
            <person name="Washietl S."/>
            <person name="Kheradpour P."/>
            <person name="Ernst J."/>
            <person name="Jordan G."/>
            <person name="Mauceli E."/>
            <person name="Ward L.D."/>
            <person name="Lowe C.B."/>
            <person name="Holloway A.K."/>
            <person name="Clamp M."/>
            <person name="Gnerre S."/>
            <person name="Alfoldi J."/>
            <person name="Beal K."/>
            <person name="Chang J."/>
            <person name="Clawson H."/>
            <person name="Cuff J."/>
            <person name="Di Palma F."/>
            <person name="Fitzgerald S."/>
            <person name="Flicek P."/>
            <person name="Guttman M."/>
            <person name="Hubisz M.J."/>
            <person name="Jaffe D.B."/>
            <person name="Jungreis I."/>
            <person name="Kent W.J."/>
            <person name="Kostka D."/>
            <person name="Lara M."/>
            <person name="Martins A.L."/>
            <person name="Massingham T."/>
            <person name="Moltke I."/>
            <person name="Raney B.J."/>
            <person name="Rasmussen M.D."/>
            <person name="Robinson J."/>
            <person name="Stark A."/>
            <person name="Vilella A.J."/>
            <person name="Wen J."/>
            <person name="Xie X."/>
            <person name="Zody M.C."/>
            <person name="Baldwin J."/>
            <person name="Bloom T."/>
            <person name="Chin C.W."/>
            <person name="Heiman D."/>
            <person name="Nicol R."/>
            <person name="Nusbaum C."/>
            <person name="Young S."/>
            <person name="Wilkinson J."/>
            <person name="Worley K.C."/>
            <person name="Kovar C.L."/>
            <person name="Muzny D.M."/>
            <person name="Gibbs R.A."/>
            <person name="Cree A."/>
            <person name="Dihn H.H."/>
            <person name="Fowler G."/>
            <person name="Jhangiani S."/>
            <person name="Joshi V."/>
            <person name="Lee S."/>
            <person name="Lewis L.R."/>
            <person name="Nazareth L.V."/>
            <person name="Okwuonu G."/>
            <person name="Santibanez J."/>
            <person name="Warren W.C."/>
            <person name="Mardis E.R."/>
            <person name="Weinstock G.M."/>
            <person name="Wilson R.K."/>
            <person name="Delehaunty K."/>
            <person name="Dooling D."/>
            <person name="Fronik C."/>
            <person name="Fulton L."/>
            <person name="Fulton B."/>
            <person name="Graves T."/>
            <person name="Minx P."/>
            <person name="Sodergren E."/>
            <person name="Birney E."/>
            <person name="Margulies E.H."/>
            <person name="Herrero J."/>
            <person name="Green E.D."/>
            <person name="Haussler D."/>
            <person name="Siepel A."/>
            <person name="Goldman N."/>
            <person name="Pollard K.S."/>
            <person name="Pedersen J.S."/>
            <person name="Lander E.S."/>
            <person name="Kellis M."/>
        </authorList>
    </citation>
    <scope>NUCLEOTIDE SEQUENCE [LARGE SCALE GENOMIC DNA]</scope>
</reference>
<protein>
    <recommendedName>
        <fullName evidence="10">TLC domain-containing protein</fullName>
    </recommendedName>
</protein>
<keyword evidence="7 9" id="KW-0472">Membrane</keyword>
<dbReference type="PANTHER" id="PTHR12560">
    <property type="entry name" value="LONGEVITY ASSURANCE FACTOR 1 LAG1"/>
    <property type="match status" value="1"/>
</dbReference>
<dbReference type="OMA" id="QEPWVGG"/>
<dbReference type="HOGENOM" id="CLU_1389813_0_0_1"/>
<dbReference type="InParanoid" id="G1PZV1"/>
<dbReference type="GO" id="GO:0016020">
    <property type="term" value="C:membrane"/>
    <property type="evidence" value="ECO:0007669"/>
    <property type="project" value="UniProtKB-SubCell"/>
</dbReference>
<evidence type="ECO:0000256" key="6">
    <source>
        <dbReference type="ARBA" id="ARBA00022989"/>
    </source>
</evidence>
<dbReference type="eggNOG" id="KOG1607">
    <property type="taxonomic scope" value="Eukaryota"/>
</dbReference>
<keyword evidence="6 9" id="KW-1133">Transmembrane helix</keyword>
<feature type="domain" description="TLC" evidence="10">
    <location>
        <begin position="97"/>
        <end position="195"/>
    </location>
</feature>
<name>G1PZV1_MYOLU</name>
<feature type="transmembrane region" description="Helical" evidence="9">
    <location>
        <begin position="102"/>
        <end position="120"/>
    </location>
</feature>
<evidence type="ECO:0000256" key="8">
    <source>
        <dbReference type="ARBA" id="ARBA00049036"/>
    </source>
</evidence>
<comment type="subcellular location">
    <subcellularLocation>
        <location evidence="1">Membrane</location>
        <topology evidence="1">Multi-pass membrane protein</topology>
    </subcellularLocation>
</comment>
<evidence type="ECO:0000256" key="5">
    <source>
        <dbReference type="ARBA" id="ARBA00022692"/>
    </source>
</evidence>
<keyword evidence="4" id="KW-0444">Lipid biosynthesis</keyword>
<dbReference type="EMBL" id="AAPE02040697">
    <property type="status" value="NOT_ANNOTATED_CDS"/>
    <property type="molecule type" value="Genomic_DNA"/>
</dbReference>
<dbReference type="Proteomes" id="UP000001074">
    <property type="component" value="Unassembled WGS sequence"/>
</dbReference>
<comment type="pathway">
    <text evidence="3">Sphingolipid metabolism.</text>
</comment>
<reference evidence="11" key="3">
    <citation type="submission" date="2025-09" db="UniProtKB">
        <authorList>
            <consortium name="Ensembl"/>
        </authorList>
    </citation>
    <scope>IDENTIFICATION</scope>
</reference>
<dbReference type="STRING" id="59463.ENSMLUP00000016983"/>
<dbReference type="EMBL" id="AAPE02040695">
    <property type="status" value="NOT_ANNOTATED_CDS"/>
    <property type="molecule type" value="Genomic_DNA"/>
</dbReference>